<dbReference type="SUPFAM" id="SSF51735">
    <property type="entry name" value="NAD(P)-binding Rossmann-fold domains"/>
    <property type="match status" value="1"/>
</dbReference>
<evidence type="ECO:0000313" key="2">
    <source>
        <dbReference type="EMBL" id="QIK40791.1"/>
    </source>
</evidence>
<comment type="similarity">
    <text evidence="1">Belongs to the short-chain dehydrogenases/reductases (SDR) family.</text>
</comment>
<accession>A0A6G7VL93</accession>
<dbReference type="CDD" id="cd05325">
    <property type="entry name" value="carb_red_sniffer_like_SDR_c"/>
    <property type="match status" value="1"/>
</dbReference>
<dbReference type="Gene3D" id="3.40.50.720">
    <property type="entry name" value="NAD(P)-binding Rossmann-like Domain"/>
    <property type="match status" value="1"/>
</dbReference>
<dbReference type="InterPro" id="IPR052184">
    <property type="entry name" value="SDR_enzymes"/>
</dbReference>
<dbReference type="Pfam" id="PF00106">
    <property type="entry name" value="adh_short"/>
    <property type="match status" value="1"/>
</dbReference>
<dbReference type="GO" id="GO:0016616">
    <property type="term" value="F:oxidoreductase activity, acting on the CH-OH group of donors, NAD or NADP as acceptor"/>
    <property type="evidence" value="ECO:0007669"/>
    <property type="project" value="TreeGrafter"/>
</dbReference>
<dbReference type="KEGG" id="mon:G8E03_08450"/>
<dbReference type="Proteomes" id="UP000500791">
    <property type="component" value="Chromosome"/>
</dbReference>
<gene>
    <name evidence="2" type="ORF">G8E03_08450</name>
</gene>
<sequence>MSTILITGASRGIGAQMAIQAAARGDDVIATMREPATADLPDRIERHRLDVKSEAGQLQLAMELGNRPIDLLICNAGVFQGRGGIDDSSLDFAAWENTLMTNVAGVFFTIRTFLPNLRAAEAGKIAVISSQMASSQQASGQHYAYRASKAAASNLVFNLAADLKPEGIAIGAWHPGWVQTDMGGASAAVTAQDSAAGLLSEFNALTMARTGCFRTWDGKDLPA</sequence>
<dbReference type="RefSeq" id="WP_166190638.1">
    <property type="nucleotide sequence ID" value="NZ_CP049811.1"/>
</dbReference>
<dbReference type="PANTHER" id="PTHR45458">
    <property type="entry name" value="SHORT-CHAIN DEHYDROGENASE/REDUCTASE SDR"/>
    <property type="match status" value="1"/>
</dbReference>
<keyword evidence="3" id="KW-1185">Reference proteome</keyword>
<dbReference type="InterPro" id="IPR002347">
    <property type="entry name" value="SDR_fam"/>
</dbReference>
<dbReference type="EMBL" id="CP049811">
    <property type="protein sequence ID" value="QIK40791.1"/>
    <property type="molecule type" value="Genomic_DNA"/>
</dbReference>
<dbReference type="PANTHER" id="PTHR45458:SF1">
    <property type="entry name" value="SHORT CHAIN DEHYDROGENASE"/>
    <property type="match status" value="1"/>
</dbReference>
<proteinExistence type="inferred from homology"/>
<dbReference type="InterPro" id="IPR036291">
    <property type="entry name" value="NAD(P)-bd_dom_sf"/>
</dbReference>
<protein>
    <submittedName>
        <fullName evidence="2">SDR family oxidoreductase</fullName>
    </submittedName>
</protein>
<reference evidence="2 3" key="1">
    <citation type="submission" date="2020-03" db="EMBL/GenBank/DDBJ databases">
        <title>Complete genome sequence of Monaibacterium sp. ALG8 with diverse plasmids.</title>
        <authorList>
            <person name="Sun C."/>
        </authorList>
    </citation>
    <scope>NUCLEOTIDE SEQUENCE [LARGE SCALE GENOMIC DNA]</scope>
    <source>
        <strain evidence="2 3">ALG8</strain>
    </source>
</reference>
<dbReference type="PRINTS" id="PR00081">
    <property type="entry name" value="GDHRDH"/>
</dbReference>
<name>A0A6G7VL93_9RHOB</name>
<evidence type="ECO:0000256" key="1">
    <source>
        <dbReference type="RuleBase" id="RU000363"/>
    </source>
</evidence>
<organism evidence="2 3">
    <name type="scientific">Pontivivens nitratireducens</name>
    <dbReference type="NCBI Taxonomy" id="2758038"/>
    <lineage>
        <taxon>Bacteria</taxon>
        <taxon>Pseudomonadati</taxon>
        <taxon>Pseudomonadota</taxon>
        <taxon>Alphaproteobacteria</taxon>
        <taxon>Rhodobacterales</taxon>
        <taxon>Paracoccaceae</taxon>
        <taxon>Pontivivens</taxon>
    </lineage>
</organism>
<evidence type="ECO:0000313" key="3">
    <source>
        <dbReference type="Proteomes" id="UP000500791"/>
    </source>
</evidence>
<dbReference type="PRINTS" id="PR00080">
    <property type="entry name" value="SDRFAMILY"/>
</dbReference>
<dbReference type="AlphaFoldDB" id="A0A6G7VL93"/>